<sequence length="913" mass="102729">MTDSILSPKATTSPNNIFILAGQSNMAGRGGVSLDPTTDKMVWDGYIPLECESNDSIFRLNADMVWEQAHEPLHWDIDVVKTNGIGPGMAFANELLAIGGKRIGAIGLVPCAIGGSHLKEWVKGTNRYDNLVERIRASEKNGGTVQGILWYQGESDAAVEEEAMCYERELTKFFIDLRADTNHPELPIILVKLVTHDFFLSPNISFKEEVCNALEAVTHRLPNVTMVDGPMAVGNFDDGLNEDKGHLNVKSEALVRVLRRLEALLLDSVLPTMFGTMFIRLVECGHEEAVSNPQFRENLDAHFNRLPPSYGLDVNMEKVEDVLLHQKLLSLAKDPEKCPVYHIRFLEREKTEDGALLQTASNCHGWHLEVRYTIVVQHFVMIAYNSHISTKSDGNDDHVFLDSILLSGSSNEAADRRLPLSHKRTRGNIIDFEACSKLEGLNLDVRKTRSPWIGGLNIREAHVFSTTDGYSLDVFVVDGWPIELAFQVAYVCSIHPKSNPHLNVGIGVLLLAQLGSWSGSSHSHPVVKKTLDAQVKSADWEIDRRLLKIGERIASGSCGDLYHGFYLGQDVAVKILRSEDLNADLEDEFNQEVTILRKVQHKNIVFLGACTSSPHLCIVTEYMPGGSLYDYLHKNHCVLKLLQLLKFSIDVCEGMEYLHLNNIIHRDLKTANLLMDTQQLSSYLPVSLECELAKLYDEKNIEQLVPSKVHSTKEMIGFLVRCYCQHLKGAEIRKSFSPTLPHYVLHHKFCSVVVKVADFGVARYQSQGVMTAETGTYRWMAPEVMNQSEDVGDFLTNLEIVINHLPYDQKADIFSFAIVLWELVTAKVPYDSMTPLQAALGVRQGLRPDLPKNVHPKLLDMMQRCWDAEPVNRPPFTEIKVELKSLLEEVEVYLFPMSFERHELYAKCKPSNF</sequence>
<evidence type="ECO:0000313" key="1">
    <source>
        <dbReference type="EMBL" id="KAE8637380.1"/>
    </source>
</evidence>
<reference evidence="1 2" key="4">
    <citation type="journal article" date="2011" name="BMC Genomics">
        <title>RNA-Seq improves annotation of protein-coding genes in the cucumber genome.</title>
        <authorList>
            <person name="Li Z."/>
            <person name="Zhang Z."/>
            <person name="Yan P."/>
            <person name="Huang S."/>
            <person name="Fei Z."/>
            <person name="Lin K."/>
        </authorList>
    </citation>
    <scope>NUCLEOTIDE SEQUENCE [LARGE SCALE GENOMIC DNA]</scope>
    <source>
        <strain evidence="2">cv. 9930</strain>
        <tissue evidence="1">Leaf</tissue>
    </source>
</reference>
<accession>A0ACB6HBU4</accession>
<evidence type="ECO:0000313" key="2">
    <source>
        <dbReference type="Proteomes" id="UP000029981"/>
    </source>
</evidence>
<reference evidence="1 2" key="1">
    <citation type="journal article" date="2009" name="Nat. Genet.">
        <title>The genome of the cucumber, Cucumis sativus L.</title>
        <authorList>
            <person name="Huang S."/>
            <person name="Li R."/>
            <person name="Zhang Z."/>
            <person name="Li L."/>
            <person name="Gu X."/>
            <person name="Fan W."/>
            <person name="Lucas W.J."/>
            <person name="Wang X."/>
            <person name="Xie B."/>
            <person name="Ni P."/>
            <person name="Ren Y."/>
            <person name="Zhu H."/>
            <person name="Li J."/>
            <person name="Lin K."/>
            <person name="Jin W."/>
            <person name="Fei Z."/>
            <person name="Li G."/>
            <person name="Staub J."/>
            <person name="Kilian A."/>
            <person name="van der Vossen E.A."/>
            <person name="Wu Y."/>
            <person name="Guo J."/>
            <person name="He J."/>
            <person name="Jia Z."/>
            <person name="Ren Y."/>
            <person name="Tian G."/>
            <person name="Lu Y."/>
            <person name="Ruan J."/>
            <person name="Qian W."/>
            <person name="Wang M."/>
            <person name="Huang Q."/>
            <person name="Li B."/>
            <person name="Xuan Z."/>
            <person name="Cao J."/>
            <person name="Asan"/>
            <person name="Wu Z."/>
            <person name="Zhang J."/>
            <person name="Cai Q."/>
            <person name="Bai Y."/>
            <person name="Zhao B."/>
            <person name="Han Y."/>
            <person name="Li Y."/>
            <person name="Li X."/>
            <person name="Wang S."/>
            <person name="Shi Q."/>
            <person name="Liu S."/>
            <person name="Cho W.K."/>
            <person name="Kim J.Y."/>
            <person name="Xu Y."/>
            <person name="Heller-Uszynska K."/>
            <person name="Miao H."/>
            <person name="Cheng Z."/>
            <person name="Zhang S."/>
            <person name="Wu J."/>
            <person name="Yang Y."/>
            <person name="Kang H."/>
            <person name="Li M."/>
            <person name="Liang H."/>
            <person name="Ren X."/>
            <person name="Shi Z."/>
            <person name="Wen M."/>
            <person name="Jian M."/>
            <person name="Yang H."/>
            <person name="Zhang G."/>
            <person name="Yang Z."/>
            <person name="Chen R."/>
            <person name="Liu S."/>
            <person name="Li J."/>
            <person name="Ma L."/>
            <person name="Liu H."/>
            <person name="Zhou Y."/>
            <person name="Zhao J."/>
            <person name="Fang X."/>
            <person name="Li G."/>
            <person name="Fang L."/>
            <person name="Li Y."/>
            <person name="Liu D."/>
            <person name="Zheng H."/>
            <person name="Zhang Y."/>
            <person name="Qin N."/>
            <person name="Li Z."/>
            <person name="Yang G."/>
            <person name="Yang S."/>
            <person name="Bolund L."/>
            <person name="Kristiansen K."/>
            <person name="Zheng H."/>
            <person name="Li S."/>
            <person name="Zhang X."/>
            <person name="Yang H."/>
            <person name="Wang J."/>
            <person name="Sun R."/>
            <person name="Zhang B."/>
            <person name="Jiang S."/>
            <person name="Wang J."/>
            <person name="Du Y."/>
            <person name="Li S."/>
        </authorList>
    </citation>
    <scope>NUCLEOTIDE SEQUENCE [LARGE SCALE GENOMIC DNA]</scope>
    <source>
        <strain evidence="2">cv. 9930</strain>
        <tissue evidence="1">Leaf</tissue>
    </source>
</reference>
<comment type="caution">
    <text evidence="1">The sequence shown here is derived from an EMBL/GenBank/DDBJ whole genome shotgun (WGS) entry which is preliminary data.</text>
</comment>
<protein>
    <submittedName>
        <fullName evidence="1">Uncharacterized protein</fullName>
    </submittedName>
</protein>
<name>A0ACB6HBU4_CUCSA</name>
<gene>
    <name evidence="1" type="ORF">Csa_004473</name>
</gene>
<dbReference type="Proteomes" id="UP000029981">
    <property type="component" value="Unassembled WGS sequence"/>
</dbReference>
<reference evidence="1 2" key="3">
    <citation type="journal article" date="2010" name="BMC Genomics">
        <title>Transcriptome sequencing and comparative analysis of cucumber flowers with different sex types.</title>
        <authorList>
            <person name="Guo S."/>
            <person name="Zheng Y."/>
            <person name="Joung J.G."/>
            <person name="Liu S."/>
            <person name="Zhang Z."/>
            <person name="Crasta O.R."/>
            <person name="Sobral B.W."/>
            <person name="Xu Y."/>
            <person name="Huang S."/>
            <person name="Fei Z."/>
        </authorList>
    </citation>
    <scope>NUCLEOTIDE SEQUENCE [LARGE SCALE GENOMIC DNA]</scope>
    <source>
        <strain evidence="2">cv. 9930</strain>
        <tissue evidence="1">Leaf</tissue>
    </source>
</reference>
<dbReference type="EMBL" id="ACHR03000042">
    <property type="protein sequence ID" value="KAE8637380.1"/>
    <property type="molecule type" value="Genomic_DNA"/>
</dbReference>
<keyword evidence="2" id="KW-1185">Reference proteome</keyword>
<reference evidence="1 2" key="2">
    <citation type="journal article" date="2009" name="PLoS ONE">
        <title>An integrated genetic and cytogenetic map of the cucumber genome.</title>
        <authorList>
            <person name="Ren Y."/>
            <person name="Zhang Z."/>
            <person name="Liu J."/>
            <person name="Staub J.E."/>
            <person name="Han Y."/>
            <person name="Cheng Z."/>
            <person name="Li X."/>
            <person name="Lu J."/>
            <person name="Miao H."/>
            <person name="Kang H."/>
            <person name="Xie B."/>
            <person name="Gu X."/>
            <person name="Wang X."/>
            <person name="Du Y."/>
            <person name="Jin W."/>
            <person name="Huang S."/>
        </authorList>
    </citation>
    <scope>NUCLEOTIDE SEQUENCE [LARGE SCALE GENOMIC DNA]</scope>
    <source>
        <strain evidence="2">cv. 9930</strain>
        <tissue evidence="1">Leaf</tissue>
    </source>
</reference>
<proteinExistence type="predicted"/>
<organism evidence="1 2">
    <name type="scientific">Cucumis sativus</name>
    <name type="common">Cucumber</name>
    <dbReference type="NCBI Taxonomy" id="3659"/>
    <lineage>
        <taxon>Eukaryota</taxon>
        <taxon>Viridiplantae</taxon>
        <taxon>Streptophyta</taxon>
        <taxon>Embryophyta</taxon>
        <taxon>Tracheophyta</taxon>
        <taxon>Spermatophyta</taxon>
        <taxon>Magnoliopsida</taxon>
        <taxon>eudicotyledons</taxon>
        <taxon>Gunneridae</taxon>
        <taxon>Pentapetalae</taxon>
        <taxon>rosids</taxon>
        <taxon>fabids</taxon>
        <taxon>Cucurbitales</taxon>
        <taxon>Cucurbitaceae</taxon>
        <taxon>Benincaseae</taxon>
        <taxon>Cucumis</taxon>
    </lineage>
</organism>
<reference evidence="1 2" key="5">
    <citation type="journal article" date="2019" name="Gigascience">
        <title>A chromosome-scale genome assembly of cucumber (Cucumis sativus L.).</title>
        <authorList>
            <person name="Li Q."/>
            <person name="Li H."/>
            <person name="Huang W."/>
            <person name="Xu Y."/>
            <person name="Zhou Q."/>
            <person name="Wang S."/>
            <person name="Ruan J."/>
            <person name="Huang S."/>
            <person name="Zhang Z."/>
        </authorList>
    </citation>
    <scope>NUCLEOTIDE SEQUENCE [LARGE SCALE GENOMIC DNA]</scope>
    <source>
        <strain evidence="2">cv. 9930</strain>
        <tissue evidence="1">Leaf</tissue>
    </source>
</reference>